<dbReference type="InterPro" id="IPR004155">
    <property type="entry name" value="PBS_lyase_HEAT"/>
</dbReference>
<reference evidence="1" key="1">
    <citation type="journal article" date="2020" name="mSystems">
        <title>Genome- and Community-Level Interaction Insights into Carbon Utilization and Element Cycling Functions of Hydrothermarchaeota in Hydrothermal Sediment.</title>
        <authorList>
            <person name="Zhou Z."/>
            <person name="Liu Y."/>
            <person name="Xu W."/>
            <person name="Pan J."/>
            <person name="Luo Z.H."/>
            <person name="Li M."/>
        </authorList>
    </citation>
    <scope>NUCLEOTIDE SEQUENCE [LARGE SCALE GENOMIC DNA]</scope>
    <source>
        <strain evidence="1">SpSt-774</strain>
    </source>
</reference>
<dbReference type="PROSITE" id="PS51257">
    <property type="entry name" value="PROKAR_LIPOPROTEIN"/>
    <property type="match status" value="1"/>
</dbReference>
<protein>
    <submittedName>
        <fullName evidence="1">HEAT repeat domain-containing protein</fullName>
    </submittedName>
</protein>
<dbReference type="PANTHER" id="PTHR12697">
    <property type="entry name" value="PBS LYASE HEAT-LIKE PROTEIN"/>
    <property type="match status" value="1"/>
</dbReference>
<dbReference type="EMBL" id="DTGZ01000007">
    <property type="protein sequence ID" value="HGV96748.1"/>
    <property type="molecule type" value="Genomic_DNA"/>
</dbReference>
<dbReference type="SMART" id="SM00567">
    <property type="entry name" value="EZ_HEAT"/>
    <property type="match status" value="6"/>
</dbReference>
<dbReference type="GO" id="GO:0016491">
    <property type="term" value="F:oxidoreductase activity"/>
    <property type="evidence" value="ECO:0007669"/>
    <property type="project" value="TreeGrafter"/>
</dbReference>
<dbReference type="Gene3D" id="1.25.10.10">
    <property type="entry name" value="Leucine-rich Repeat Variant"/>
    <property type="match status" value="2"/>
</dbReference>
<sequence>MKYKIFKDVYDNFVIIIILFISCGMPPKERALKTLKDGLQDKTSAVRVMAAKGLAEVGDEKGYEFLYETLKTGNRDEIVSALGALYELSERRFSPIFRTLSKSEEPLVRTEVYRLIATINDTACYKILIDGTKDRIAKVRRYAYQGLANFKNRMAIIPGLKDIDPLVRLSSARSLGLIGEIQARDLIRKEMDPKNPNVEVWAQAVIALAEIEDTSAITYIKELLTDTPWDLRIASAQALLMLNNTEGVEVLKNGLASPDPFIRVKASEAMKKFPIAEFYELLKKATKDEYINVSINAIEALKSYHKKETLEIFEKLLSAPNPLVKIAAATAYLKGL</sequence>
<accession>A0A7C4TAA5</accession>
<name>A0A7C4TAA5_UNCW3</name>
<comment type="caution">
    <text evidence="1">The sequence shown here is derived from an EMBL/GenBank/DDBJ whole genome shotgun (WGS) entry which is preliminary data.</text>
</comment>
<evidence type="ECO:0000313" key="1">
    <source>
        <dbReference type="EMBL" id="HGV96748.1"/>
    </source>
</evidence>
<dbReference type="InterPro" id="IPR011989">
    <property type="entry name" value="ARM-like"/>
</dbReference>
<organism evidence="1">
    <name type="scientific">candidate division WOR-3 bacterium</name>
    <dbReference type="NCBI Taxonomy" id="2052148"/>
    <lineage>
        <taxon>Bacteria</taxon>
        <taxon>Bacteria division WOR-3</taxon>
    </lineage>
</organism>
<dbReference type="AlphaFoldDB" id="A0A7C4TAA5"/>
<dbReference type="InterPro" id="IPR016024">
    <property type="entry name" value="ARM-type_fold"/>
</dbReference>
<dbReference type="SUPFAM" id="SSF48371">
    <property type="entry name" value="ARM repeat"/>
    <property type="match status" value="2"/>
</dbReference>
<dbReference type="Pfam" id="PF13646">
    <property type="entry name" value="HEAT_2"/>
    <property type="match status" value="1"/>
</dbReference>
<gene>
    <name evidence="1" type="ORF">ENV60_00420</name>
</gene>
<dbReference type="PANTHER" id="PTHR12697:SF5">
    <property type="entry name" value="DEOXYHYPUSINE HYDROXYLASE"/>
    <property type="match status" value="1"/>
</dbReference>
<proteinExistence type="predicted"/>